<reference evidence="2" key="1">
    <citation type="submission" date="2022-08" db="EMBL/GenBank/DDBJ databases">
        <authorList>
            <consortium name="DOE Joint Genome Institute"/>
            <person name="Min B."/>
            <person name="Riley R."/>
            <person name="Sierra-Patev S."/>
            <person name="Naranjo-Ortiz M."/>
            <person name="Looney B."/>
            <person name="Konkel Z."/>
            <person name="Slot J.C."/>
            <person name="Sakamoto Y."/>
            <person name="Steenwyk J.L."/>
            <person name="Rokas A."/>
            <person name="Carro J."/>
            <person name="Camarero S."/>
            <person name="Ferreira P."/>
            <person name="Molpeceres G."/>
            <person name="Ruiz-Duenas F.J."/>
            <person name="Serrano A."/>
            <person name="Henrissat B."/>
            <person name="Drula E."/>
            <person name="Hughes K.W."/>
            <person name="Mata J.L."/>
            <person name="Ishikawa N.K."/>
            <person name="Vargas-Isla R."/>
            <person name="Ushijima S."/>
            <person name="Smith C.A."/>
            <person name="Ahrendt S."/>
            <person name="Andreopoulos W."/>
            <person name="He G."/>
            <person name="Labutti K."/>
            <person name="Lipzen A."/>
            <person name="Ng V."/>
            <person name="Sandor L."/>
            <person name="Barry K."/>
            <person name="Martinez A.T."/>
            <person name="Xiao Y."/>
            <person name="Gibbons J.G."/>
            <person name="Terashima K."/>
            <person name="Hibbett D.S."/>
            <person name="Grigoriev I.V."/>
        </authorList>
    </citation>
    <scope>NUCLEOTIDE SEQUENCE</scope>
    <source>
        <strain evidence="2">Sp2 HRB7682 ss15</strain>
    </source>
</reference>
<reference evidence="2" key="2">
    <citation type="journal article" date="2023" name="Proc. Natl. Acad. Sci. U.S.A.">
        <title>A global phylogenomic analysis of the shiitake genus Lentinula.</title>
        <authorList>
            <person name="Sierra-Patev S."/>
            <person name="Min B."/>
            <person name="Naranjo-Ortiz M."/>
            <person name="Looney B."/>
            <person name="Konkel Z."/>
            <person name="Slot J.C."/>
            <person name="Sakamoto Y."/>
            <person name="Steenwyk J.L."/>
            <person name="Rokas A."/>
            <person name="Carro J."/>
            <person name="Camarero S."/>
            <person name="Ferreira P."/>
            <person name="Molpeceres G."/>
            <person name="Ruiz-Duenas F.J."/>
            <person name="Serrano A."/>
            <person name="Henrissat B."/>
            <person name="Drula E."/>
            <person name="Hughes K.W."/>
            <person name="Mata J.L."/>
            <person name="Ishikawa N.K."/>
            <person name="Vargas-Isla R."/>
            <person name="Ushijima S."/>
            <person name="Smith C.A."/>
            <person name="Donoghue J."/>
            <person name="Ahrendt S."/>
            <person name="Andreopoulos W."/>
            <person name="He G."/>
            <person name="LaButti K."/>
            <person name="Lipzen A."/>
            <person name="Ng V."/>
            <person name="Riley R."/>
            <person name="Sandor L."/>
            <person name="Barry K."/>
            <person name="Martinez A.T."/>
            <person name="Xiao Y."/>
            <person name="Gibbons J.G."/>
            <person name="Terashima K."/>
            <person name="Grigoriev I.V."/>
            <person name="Hibbett D."/>
        </authorList>
    </citation>
    <scope>NUCLEOTIDE SEQUENCE</scope>
    <source>
        <strain evidence="2">Sp2 HRB7682 ss15</strain>
    </source>
</reference>
<evidence type="ECO:0000313" key="2">
    <source>
        <dbReference type="EMBL" id="KAJ4473387.1"/>
    </source>
</evidence>
<dbReference type="AlphaFoldDB" id="A0A9W9A5Q9"/>
<accession>A0A9W9A5Q9</accession>
<keyword evidence="1" id="KW-0472">Membrane</keyword>
<evidence type="ECO:0000313" key="3">
    <source>
        <dbReference type="Proteomes" id="UP001150238"/>
    </source>
</evidence>
<gene>
    <name evidence="2" type="ORF">C8J55DRAFT_490911</name>
</gene>
<protein>
    <submittedName>
        <fullName evidence="2">Uncharacterized protein</fullName>
    </submittedName>
</protein>
<keyword evidence="1" id="KW-1133">Transmembrane helix</keyword>
<dbReference type="EMBL" id="JANVFS010000025">
    <property type="protein sequence ID" value="KAJ4473387.1"/>
    <property type="molecule type" value="Genomic_DNA"/>
</dbReference>
<feature type="transmembrane region" description="Helical" evidence="1">
    <location>
        <begin position="148"/>
        <end position="169"/>
    </location>
</feature>
<keyword evidence="1" id="KW-0812">Transmembrane</keyword>
<proteinExistence type="predicted"/>
<dbReference type="Proteomes" id="UP001150238">
    <property type="component" value="Unassembled WGS sequence"/>
</dbReference>
<comment type="caution">
    <text evidence="2">The sequence shown here is derived from an EMBL/GenBank/DDBJ whole genome shotgun (WGS) entry which is preliminary data.</text>
</comment>
<evidence type="ECO:0000256" key="1">
    <source>
        <dbReference type="SAM" id="Phobius"/>
    </source>
</evidence>
<sequence>MATSFFLETGIPVADTGATISVKLRSFIINRSKDSATVAVVKLVVIPCPPSLPKPKLSTPYHAIFEPENQNSEGSQSDTFATAESVPLSVIDISVFDSAGIIAQLDKQSEGKILPIMTKAPLDLKFLDGFEELLAMLFSRERERNSKLIFIGVGGTLLGGIIMFLVLAFL</sequence>
<organism evidence="2 3">
    <name type="scientific">Lentinula lateritia</name>
    <dbReference type="NCBI Taxonomy" id="40482"/>
    <lineage>
        <taxon>Eukaryota</taxon>
        <taxon>Fungi</taxon>
        <taxon>Dikarya</taxon>
        <taxon>Basidiomycota</taxon>
        <taxon>Agaricomycotina</taxon>
        <taxon>Agaricomycetes</taxon>
        <taxon>Agaricomycetidae</taxon>
        <taxon>Agaricales</taxon>
        <taxon>Marasmiineae</taxon>
        <taxon>Omphalotaceae</taxon>
        <taxon>Lentinula</taxon>
    </lineage>
</organism>
<name>A0A9W9A5Q9_9AGAR</name>